<evidence type="ECO:0000259" key="7">
    <source>
        <dbReference type="SMART" id="SM00199"/>
    </source>
</evidence>
<dbReference type="PRINTS" id="PR00437">
    <property type="entry name" value="SMALLCYTKCXC"/>
</dbReference>
<evidence type="ECO:0000313" key="8">
    <source>
        <dbReference type="EMBL" id="KAF6371609.1"/>
    </source>
</evidence>
<protein>
    <submittedName>
        <fullName evidence="8">C-X-C motif chemokine ligand 13</fullName>
    </submittedName>
</protein>
<dbReference type="PRINTS" id="PR00436">
    <property type="entry name" value="INTERLEUKIN8"/>
</dbReference>
<comment type="subcellular location">
    <subcellularLocation>
        <location evidence="1">Secreted</location>
    </subcellularLocation>
</comment>
<evidence type="ECO:0000256" key="1">
    <source>
        <dbReference type="ARBA" id="ARBA00004613"/>
    </source>
</evidence>
<gene>
    <name evidence="8" type="ORF">mRhiFer1_003537</name>
</gene>
<proteinExistence type="inferred from homology"/>
<dbReference type="GO" id="GO:0005615">
    <property type="term" value="C:extracellular space"/>
    <property type="evidence" value="ECO:0007669"/>
    <property type="project" value="UniProtKB-KW"/>
</dbReference>
<evidence type="ECO:0000256" key="5">
    <source>
        <dbReference type="ARBA" id="ARBA00023157"/>
    </source>
</evidence>
<keyword evidence="6" id="KW-0732">Signal</keyword>
<evidence type="ECO:0000256" key="3">
    <source>
        <dbReference type="ARBA" id="ARBA00022514"/>
    </source>
</evidence>
<dbReference type="SUPFAM" id="SSF54117">
    <property type="entry name" value="Interleukin 8-like chemokines"/>
    <property type="match status" value="1"/>
</dbReference>
<reference evidence="8 9" key="1">
    <citation type="journal article" date="2020" name="Nature">
        <title>Six reference-quality genomes reveal evolution of bat adaptations.</title>
        <authorList>
            <person name="Jebb D."/>
            <person name="Huang Z."/>
            <person name="Pippel M."/>
            <person name="Hughes G.M."/>
            <person name="Lavrichenko K."/>
            <person name="Devanna P."/>
            <person name="Winkler S."/>
            <person name="Jermiin L.S."/>
            <person name="Skirmuntt E.C."/>
            <person name="Katzourakis A."/>
            <person name="Burkitt-Gray L."/>
            <person name="Ray D.A."/>
            <person name="Sullivan K.A.M."/>
            <person name="Roscito J.G."/>
            <person name="Kirilenko B.M."/>
            <person name="Davalos L.M."/>
            <person name="Corthals A.P."/>
            <person name="Power M.L."/>
            <person name="Jones G."/>
            <person name="Ransome R.D."/>
            <person name="Dechmann D.K.N."/>
            <person name="Locatelli A.G."/>
            <person name="Puechmaille S.J."/>
            <person name="Fedrigo O."/>
            <person name="Jarvis E.D."/>
            <person name="Hiller M."/>
            <person name="Vernes S.C."/>
            <person name="Myers E.W."/>
            <person name="Teeling E.C."/>
        </authorList>
    </citation>
    <scope>NUCLEOTIDE SEQUENCE [LARGE SCALE GENOMIC DNA]</scope>
    <source>
        <strain evidence="8">MRhiFer1</strain>
        <tissue evidence="8">Lung</tissue>
    </source>
</reference>
<keyword evidence="5" id="KW-1015">Disulfide bond</keyword>
<keyword evidence="3" id="KW-0202">Cytokine</keyword>
<accession>A0A7J7ZBZ6</accession>
<dbReference type="GO" id="GO:0042119">
    <property type="term" value="P:neutrophil activation"/>
    <property type="evidence" value="ECO:0007669"/>
    <property type="project" value="UniProtKB-ARBA"/>
</dbReference>
<dbReference type="GO" id="GO:0006952">
    <property type="term" value="P:defense response"/>
    <property type="evidence" value="ECO:0007669"/>
    <property type="project" value="InterPro"/>
</dbReference>
<dbReference type="FunFam" id="2.40.50.40:FF:000004">
    <property type="entry name" value="C-X-C motif chemokine"/>
    <property type="match status" value="1"/>
</dbReference>
<evidence type="ECO:0000313" key="9">
    <source>
        <dbReference type="Proteomes" id="UP000585614"/>
    </source>
</evidence>
<feature type="domain" description="Chemokine interleukin-8-like" evidence="7">
    <location>
        <begin position="30"/>
        <end position="91"/>
    </location>
</feature>
<evidence type="ECO:0000256" key="4">
    <source>
        <dbReference type="ARBA" id="ARBA00022525"/>
    </source>
</evidence>
<name>A0A7J7ZBZ6_RHIFE</name>
<organism evidence="8 9">
    <name type="scientific">Rhinolophus ferrumequinum</name>
    <name type="common">Greater horseshoe bat</name>
    <dbReference type="NCBI Taxonomy" id="59479"/>
    <lineage>
        <taxon>Eukaryota</taxon>
        <taxon>Metazoa</taxon>
        <taxon>Chordata</taxon>
        <taxon>Craniata</taxon>
        <taxon>Vertebrata</taxon>
        <taxon>Euteleostomi</taxon>
        <taxon>Mammalia</taxon>
        <taxon>Eutheria</taxon>
        <taxon>Laurasiatheria</taxon>
        <taxon>Chiroptera</taxon>
        <taxon>Yinpterochiroptera</taxon>
        <taxon>Rhinolophoidea</taxon>
        <taxon>Rhinolophidae</taxon>
        <taxon>Rhinolophinae</taxon>
        <taxon>Rhinolophus</taxon>
    </lineage>
</organism>
<dbReference type="GO" id="GO:0006955">
    <property type="term" value="P:immune response"/>
    <property type="evidence" value="ECO:0007669"/>
    <property type="project" value="InterPro"/>
</dbReference>
<sequence>MRFILASLLLILLVSSLCPVHGILEINNTNLKCQCKQTSSSYIRPRLISTIHIRPRGNGCPNKEIILTLKNKSTICVDPSSDWAKRVIKLGRKRKSSF</sequence>
<dbReference type="CDD" id="cd00273">
    <property type="entry name" value="Chemokine_CXC"/>
    <property type="match status" value="1"/>
</dbReference>
<feature type="chain" id="PRO_5029487439" evidence="6">
    <location>
        <begin position="23"/>
        <end position="98"/>
    </location>
</feature>
<evidence type="ECO:0000256" key="6">
    <source>
        <dbReference type="SAM" id="SignalP"/>
    </source>
</evidence>
<evidence type="ECO:0000256" key="2">
    <source>
        <dbReference type="ARBA" id="ARBA00010665"/>
    </source>
</evidence>
<dbReference type="PANTHER" id="PTHR12015">
    <property type="entry name" value="SMALL INDUCIBLE CYTOKINE A"/>
    <property type="match status" value="1"/>
</dbReference>
<feature type="signal peptide" evidence="6">
    <location>
        <begin position="1"/>
        <end position="22"/>
    </location>
</feature>
<dbReference type="PANTHER" id="PTHR12015:SF204">
    <property type="entry name" value="C-X-C MOTIF CHEMOKINE 13"/>
    <property type="match status" value="1"/>
</dbReference>
<dbReference type="InterPro" id="IPR036048">
    <property type="entry name" value="Interleukin_8-like_sf"/>
</dbReference>
<keyword evidence="4" id="KW-0964">Secreted</keyword>
<dbReference type="GO" id="GO:0030593">
    <property type="term" value="P:neutrophil chemotaxis"/>
    <property type="evidence" value="ECO:0007669"/>
    <property type="project" value="UniProtKB-ARBA"/>
</dbReference>
<dbReference type="InterPro" id="IPR001089">
    <property type="entry name" value="Chemokine_CXC"/>
</dbReference>
<dbReference type="Gene3D" id="2.40.50.40">
    <property type="match status" value="1"/>
</dbReference>
<dbReference type="AlphaFoldDB" id="A0A7J7ZBZ6"/>
<dbReference type="InterPro" id="IPR033899">
    <property type="entry name" value="CXC_Chemokine_domain"/>
</dbReference>
<dbReference type="InterPro" id="IPR001811">
    <property type="entry name" value="Chemokine_IL8-like_dom"/>
</dbReference>
<dbReference type="Proteomes" id="UP000585614">
    <property type="component" value="Unassembled WGS sequence"/>
</dbReference>
<comment type="similarity">
    <text evidence="2">Belongs to the intercrine alpha (chemokine CxC) family.</text>
</comment>
<dbReference type="Pfam" id="PF00048">
    <property type="entry name" value="IL8"/>
    <property type="match status" value="1"/>
</dbReference>
<dbReference type="GO" id="GO:0008009">
    <property type="term" value="F:chemokine activity"/>
    <property type="evidence" value="ECO:0007669"/>
    <property type="project" value="InterPro"/>
</dbReference>
<dbReference type="InterPro" id="IPR039809">
    <property type="entry name" value="Chemokine_b/g/d"/>
</dbReference>
<dbReference type="EMBL" id="JACAGC010000004">
    <property type="protein sequence ID" value="KAF6371609.1"/>
    <property type="molecule type" value="Genomic_DNA"/>
</dbReference>
<comment type="caution">
    <text evidence="8">The sequence shown here is derived from an EMBL/GenBank/DDBJ whole genome shotgun (WGS) entry which is preliminary data.</text>
</comment>
<dbReference type="SMART" id="SM00199">
    <property type="entry name" value="SCY"/>
    <property type="match status" value="1"/>
</dbReference>